<evidence type="ECO:0000256" key="2">
    <source>
        <dbReference type="ARBA" id="ARBA00022679"/>
    </source>
</evidence>
<gene>
    <name evidence="7" type="primary">ate</name>
    <name evidence="4" type="synonym">bpt</name>
    <name evidence="7" type="ORF">TPL01_19210</name>
</gene>
<evidence type="ECO:0000256" key="3">
    <source>
        <dbReference type="ARBA" id="ARBA00023315"/>
    </source>
</evidence>
<name>A0A512L8J4_9PROT</name>
<keyword evidence="1 4" id="KW-0963">Cytoplasm</keyword>
<dbReference type="PANTHER" id="PTHR21367:SF1">
    <property type="entry name" value="ARGINYL-TRNA--PROTEIN TRANSFERASE 1"/>
    <property type="match status" value="1"/>
</dbReference>
<dbReference type="GO" id="GO:0005737">
    <property type="term" value="C:cytoplasm"/>
    <property type="evidence" value="ECO:0007669"/>
    <property type="project" value="UniProtKB-SubCell"/>
</dbReference>
<organism evidence="7 8">
    <name type="scientific">Sulfuriferula plumbiphila</name>
    <dbReference type="NCBI Taxonomy" id="171865"/>
    <lineage>
        <taxon>Bacteria</taxon>
        <taxon>Pseudomonadati</taxon>
        <taxon>Pseudomonadota</taxon>
        <taxon>Betaproteobacteria</taxon>
        <taxon>Nitrosomonadales</taxon>
        <taxon>Sulfuricellaceae</taxon>
        <taxon>Sulfuriferula</taxon>
    </lineage>
</organism>
<proteinExistence type="inferred from homology"/>
<evidence type="ECO:0000256" key="4">
    <source>
        <dbReference type="HAMAP-Rule" id="MF_00689"/>
    </source>
</evidence>
<comment type="similarity">
    <text evidence="4">Belongs to the R-transferase family. Bpt subfamily.</text>
</comment>
<evidence type="ECO:0000256" key="1">
    <source>
        <dbReference type="ARBA" id="ARBA00022490"/>
    </source>
</evidence>
<dbReference type="Pfam" id="PF04376">
    <property type="entry name" value="ATE_N"/>
    <property type="match status" value="1"/>
</dbReference>
<dbReference type="RefSeq" id="WP_147073168.1">
    <property type="nucleotide sequence ID" value="NZ_AP021884.1"/>
</dbReference>
<protein>
    <recommendedName>
        <fullName evidence="4">Aspartate/glutamate leucyltransferase</fullName>
        <ecNumber evidence="4">2.3.2.29</ecNumber>
    </recommendedName>
</protein>
<comment type="catalytic activity">
    <reaction evidence="4">
        <text>N-terminal L-glutamyl-[protein] + L-leucyl-tRNA(Leu) = N-terminal L-leucyl-L-glutamyl-[protein] + tRNA(Leu) + H(+)</text>
        <dbReference type="Rhea" id="RHEA:50412"/>
        <dbReference type="Rhea" id="RHEA-COMP:9613"/>
        <dbReference type="Rhea" id="RHEA-COMP:9622"/>
        <dbReference type="Rhea" id="RHEA-COMP:12664"/>
        <dbReference type="Rhea" id="RHEA-COMP:12668"/>
        <dbReference type="ChEBI" id="CHEBI:15378"/>
        <dbReference type="ChEBI" id="CHEBI:64721"/>
        <dbReference type="ChEBI" id="CHEBI:78442"/>
        <dbReference type="ChEBI" id="CHEBI:78494"/>
        <dbReference type="ChEBI" id="CHEBI:133041"/>
        <dbReference type="EC" id="2.3.2.29"/>
    </reaction>
</comment>
<keyword evidence="3 4" id="KW-0012">Acyltransferase</keyword>
<comment type="function">
    <text evidence="4">Functions in the N-end rule pathway of protein degradation where it conjugates Leu from its aminoacyl-tRNA to the N-termini of proteins containing an N-terminal aspartate or glutamate.</text>
</comment>
<dbReference type="NCBIfam" id="NF002342">
    <property type="entry name" value="PRK01305.1-3"/>
    <property type="match status" value="1"/>
</dbReference>
<dbReference type="GO" id="GO:0004057">
    <property type="term" value="F:arginyl-tRNA--protein transferase activity"/>
    <property type="evidence" value="ECO:0007669"/>
    <property type="project" value="InterPro"/>
</dbReference>
<dbReference type="Proteomes" id="UP000321337">
    <property type="component" value="Unassembled WGS sequence"/>
</dbReference>
<dbReference type="InterPro" id="IPR017138">
    <property type="entry name" value="Asp_Glu_LeuTrfase"/>
</dbReference>
<dbReference type="GO" id="GO:0008914">
    <property type="term" value="F:leucyl-tRNA--protein transferase activity"/>
    <property type="evidence" value="ECO:0007669"/>
    <property type="project" value="UniProtKB-UniRule"/>
</dbReference>
<evidence type="ECO:0000259" key="5">
    <source>
        <dbReference type="Pfam" id="PF04376"/>
    </source>
</evidence>
<evidence type="ECO:0000313" key="8">
    <source>
        <dbReference type="Proteomes" id="UP000321337"/>
    </source>
</evidence>
<keyword evidence="2 4" id="KW-0808">Transferase</keyword>
<sequence length="244" mass="27823">MTLLNDLPFARLQFYLTSPYPCSYLAGRTARSQVVTPAHLVDGMAYSQLIQAGFRRSGLFTYRPQCGQCQACIPVRVAVNEFIPSRTQRRTGKRNAGLVAEPQGARFDPAHFALYQRYQASRHAGGGMDHDDRDQYTHFLLQSNVDTYLVEFREAGELRMVSVIDQVEDGLSAVYTFFDPDLPQRSLGVYSVLWQIELARTLGLAYLYLGYWIENSRKMAYKSQYQPLQGLIDADWRTFTPAHI</sequence>
<dbReference type="SUPFAM" id="SSF55729">
    <property type="entry name" value="Acyl-CoA N-acyltransferases (Nat)"/>
    <property type="match status" value="1"/>
</dbReference>
<reference evidence="7 8" key="1">
    <citation type="submission" date="2019-07" db="EMBL/GenBank/DDBJ databases">
        <title>Whole genome shotgun sequence of Thiobacillus plumbophilus NBRC 107929.</title>
        <authorList>
            <person name="Hosoyama A."/>
            <person name="Uohara A."/>
            <person name="Ohji S."/>
            <person name="Ichikawa N."/>
        </authorList>
    </citation>
    <scope>NUCLEOTIDE SEQUENCE [LARGE SCALE GENOMIC DNA]</scope>
    <source>
        <strain evidence="7 8">NBRC 107929</strain>
    </source>
</reference>
<evidence type="ECO:0000259" key="6">
    <source>
        <dbReference type="Pfam" id="PF04377"/>
    </source>
</evidence>
<dbReference type="InterPro" id="IPR007471">
    <property type="entry name" value="N-end_Aminoacyl_Trfase_N"/>
</dbReference>
<dbReference type="InterPro" id="IPR007472">
    <property type="entry name" value="N-end_Aminoacyl_Trfase_C"/>
</dbReference>
<accession>A0A512L8J4</accession>
<dbReference type="NCBIfam" id="NF002341">
    <property type="entry name" value="PRK01305.1-1"/>
    <property type="match status" value="1"/>
</dbReference>
<dbReference type="InterPro" id="IPR030700">
    <property type="entry name" value="N-end_Aminoacyl_Trfase"/>
</dbReference>
<dbReference type="PIRSF" id="PIRSF037208">
    <property type="entry name" value="ATE_pro_prd"/>
    <property type="match status" value="1"/>
</dbReference>
<comment type="caution">
    <text evidence="7">The sequence shown here is derived from an EMBL/GenBank/DDBJ whole genome shotgun (WGS) entry which is preliminary data.</text>
</comment>
<comment type="subcellular location">
    <subcellularLocation>
        <location evidence="4">Cytoplasm</location>
    </subcellularLocation>
</comment>
<dbReference type="InterPro" id="IPR016181">
    <property type="entry name" value="Acyl_CoA_acyltransferase"/>
</dbReference>
<dbReference type="NCBIfam" id="NF002346">
    <property type="entry name" value="PRK01305.2-3"/>
    <property type="match status" value="1"/>
</dbReference>
<keyword evidence="8" id="KW-1185">Reference proteome</keyword>
<dbReference type="EMBL" id="BKAD01000018">
    <property type="protein sequence ID" value="GEP30783.1"/>
    <property type="molecule type" value="Genomic_DNA"/>
</dbReference>
<dbReference type="EC" id="2.3.2.29" evidence="4"/>
<dbReference type="GO" id="GO:0071596">
    <property type="term" value="P:ubiquitin-dependent protein catabolic process via the N-end rule pathway"/>
    <property type="evidence" value="ECO:0007669"/>
    <property type="project" value="InterPro"/>
</dbReference>
<feature type="domain" description="N-end rule aminoacyl transferase C-terminal" evidence="6">
    <location>
        <begin position="111"/>
        <end position="231"/>
    </location>
</feature>
<dbReference type="Pfam" id="PF04377">
    <property type="entry name" value="ATE_C"/>
    <property type="match status" value="1"/>
</dbReference>
<evidence type="ECO:0000313" key="7">
    <source>
        <dbReference type="EMBL" id="GEP30783.1"/>
    </source>
</evidence>
<dbReference type="PANTHER" id="PTHR21367">
    <property type="entry name" value="ARGININE-TRNA-PROTEIN TRANSFERASE 1"/>
    <property type="match status" value="1"/>
</dbReference>
<feature type="domain" description="N-end aminoacyl transferase N-terminal" evidence="5">
    <location>
        <begin position="20"/>
        <end position="90"/>
    </location>
</feature>
<comment type="catalytic activity">
    <reaction evidence="4">
        <text>N-terminal L-aspartyl-[protein] + L-leucyl-tRNA(Leu) = N-terminal L-leucyl-L-aspartyl-[protein] + tRNA(Leu) + H(+)</text>
        <dbReference type="Rhea" id="RHEA:50420"/>
        <dbReference type="Rhea" id="RHEA-COMP:9613"/>
        <dbReference type="Rhea" id="RHEA-COMP:9622"/>
        <dbReference type="Rhea" id="RHEA-COMP:12669"/>
        <dbReference type="Rhea" id="RHEA-COMP:12674"/>
        <dbReference type="ChEBI" id="CHEBI:15378"/>
        <dbReference type="ChEBI" id="CHEBI:64720"/>
        <dbReference type="ChEBI" id="CHEBI:78442"/>
        <dbReference type="ChEBI" id="CHEBI:78494"/>
        <dbReference type="ChEBI" id="CHEBI:133042"/>
        <dbReference type="EC" id="2.3.2.29"/>
    </reaction>
</comment>
<dbReference type="AlphaFoldDB" id="A0A512L8J4"/>
<dbReference type="HAMAP" id="MF_00689">
    <property type="entry name" value="Bpt"/>
    <property type="match status" value="1"/>
</dbReference>
<dbReference type="OrthoDB" id="9782022at2"/>